<dbReference type="SUPFAM" id="SSF52799">
    <property type="entry name" value="(Phosphotyrosine protein) phosphatases II"/>
    <property type="match status" value="1"/>
</dbReference>
<dbReference type="Proteomes" id="UP001301769">
    <property type="component" value="Unassembled WGS sequence"/>
</dbReference>
<feature type="transmembrane region" description="Helical" evidence="4">
    <location>
        <begin position="184"/>
        <end position="203"/>
    </location>
</feature>
<dbReference type="PANTHER" id="PTHR12305">
    <property type="entry name" value="PHOSPHATASE WITH HOMOLOGY TO TENSIN"/>
    <property type="match status" value="1"/>
</dbReference>
<dbReference type="InterPro" id="IPR003595">
    <property type="entry name" value="Tyr_Pase_cat"/>
</dbReference>
<dbReference type="CDD" id="cd14497">
    <property type="entry name" value="PTP_PTEN-like"/>
    <property type="match status" value="1"/>
</dbReference>
<name>A0AAN6YEB8_9PEZI</name>
<dbReference type="GO" id="GO:0043491">
    <property type="term" value="P:phosphatidylinositol 3-kinase/protein kinase B signal transduction"/>
    <property type="evidence" value="ECO:0007669"/>
    <property type="project" value="TreeGrafter"/>
</dbReference>
<evidence type="ECO:0000259" key="6">
    <source>
        <dbReference type="PROSITE" id="PS51181"/>
    </source>
</evidence>
<keyword evidence="4" id="KW-0472">Membrane</keyword>
<feature type="region of interest" description="Disordered" evidence="3">
    <location>
        <begin position="571"/>
        <end position="673"/>
    </location>
</feature>
<reference evidence="7" key="2">
    <citation type="submission" date="2023-05" db="EMBL/GenBank/DDBJ databases">
        <authorList>
            <consortium name="Lawrence Berkeley National Laboratory"/>
            <person name="Steindorff A."/>
            <person name="Hensen N."/>
            <person name="Bonometti L."/>
            <person name="Westerberg I."/>
            <person name="Brannstrom I.O."/>
            <person name="Guillou S."/>
            <person name="Cros-Aarteil S."/>
            <person name="Calhoun S."/>
            <person name="Haridas S."/>
            <person name="Kuo A."/>
            <person name="Mondo S."/>
            <person name="Pangilinan J."/>
            <person name="Riley R."/>
            <person name="Labutti K."/>
            <person name="Andreopoulos B."/>
            <person name="Lipzen A."/>
            <person name="Chen C."/>
            <person name="Yanf M."/>
            <person name="Daum C."/>
            <person name="Ng V."/>
            <person name="Clum A."/>
            <person name="Ohm R."/>
            <person name="Martin F."/>
            <person name="Silar P."/>
            <person name="Natvig D."/>
            <person name="Lalanne C."/>
            <person name="Gautier V."/>
            <person name="Ament-Velasquez S.L."/>
            <person name="Kruys A."/>
            <person name="Hutchinson M.I."/>
            <person name="Powell A.J."/>
            <person name="Barry K."/>
            <person name="Miller A.N."/>
            <person name="Grigoriev I.V."/>
            <person name="Debuchy R."/>
            <person name="Gladieux P."/>
            <person name="Thoren M.H."/>
            <person name="Johannesson H."/>
        </authorList>
    </citation>
    <scope>NUCLEOTIDE SEQUENCE</scope>
    <source>
        <strain evidence="7">PSN293</strain>
    </source>
</reference>
<protein>
    <recommendedName>
        <fullName evidence="1">phosphatidylinositol-3,4,5-trisphosphate 3-phosphatase</fullName>
        <ecNumber evidence="1">3.1.3.67</ecNumber>
    </recommendedName>
</protein>
<feature type="region of interest" description="Disordered" evidence="3">
    <location>
        <begin position="775"/>
        <end position="825"/>
    </location>
</feature>
<dbReference type="GO" id="GO:0051896">
    <property type="term" value="P:regulation of phosphatidylinositol 3-kinase/protein kinase B signal transduction"/>
    <property type="evidence" value="ECO:0007669"/>
    <property type="project" value="TreeGrafter"/>
</dbReference>
<accession>A0AAN6YEB8</accession>
<evidence type="ECO:0000256" key="2">
    <source>
        <dbReference type="ARBA" id="ARBA00022801"/>
    </source>
</evidence>
<dbReference type="Pfam" id="PF03661">
    <property type="entry name" value="TMEM33_Pom33"/>
    <property type="match status" value="1"/>
</dbReference>
<dbReference type="GO" id="GO:0016314">
    <property type="term" value="F:phosphatidylinositol-3,4,5-trisphosphate 3-phosphatase activity"/>
    <property type="evidence" value="ECO:0007669"/>
    <property type="project" value="UniProtKB-EC"/>
</dbReference>
<organism evidence="7 8">
    <name type="scientific">Rhypophila decipiens</name>
    <dbReference type="NCBI Taxonomy" id="261697"/>
    <lineage>
        <taxon>Eukaryota</taxon>
        <taxon>Fungi</taxon>
        <taxon>Dikarya</taxon>
        <taxon>Ascomycota</taxon>
        <taxon>Pezizomycotina</taxon>
        <taxon>Sordariomycetes</taxon>
        <taxon>Sordariomycetidae</taxon>
        <taxon>Sordariales</taxon>
        <taxon>Naviculisporaceae</taxon>
        <taxon>Rhypophila</taxon>
    </lineage>
</organism>
<dbReference type="AlphaFoldDB" id="A0AAN6YEB8"/>
<gene>
    <name evidence="7" type="ORF">QBC37DRAFT_276375</name>
</gene>
<dbReference type="GO" id="GO:0005829">
    <property type="term" value="C:cytosol"/>
    <property type="evidence" value="ECO:0007669"/>
    <property type="project" value="TreeGrafter"/>
</dbReference>
<dbReference type="PROSITE" id="PS00383">
    <property type="entry name" value="TYR_PHOSPHATASE_1"/>
    <property type="match status" value="1"/>
</dbReference>
<feature type="domain" description="Phosphatase tensin-type" evidence="6">
    <location>
        <begin position="296"/>
        <end position="498"/>
    </location>
</feature>
<dbReference type="InterPro" id="IPR000340">
    <property type="entry name" value="Dual-sp_phosphatase_cat-dom"/>
</dbReference>
<dbReference type="InterPro" id="IPR029023">
    <property type="entry name" value="Tensin_phosphatase"/>
</dbReference>
<dbReference type="Gene3D" id="3.90.190.10">
    <property type="entry name" value="Protein tyrosine phosphatase superfamily"/>
    <property type="match status" value="1"/>
</dbReference>
<comment type="caution">
    <text evidence="7">The sequence shown here is derived from an EMBL/GenBank/DDBJ whole genome shotgun (WGS) entry which is preliminary data.</text>
</comment>
<evidence type="ECO:0000256" key="4">
    <source>
        <dbReference type="SAM" id="Phobius"/>
    </source>
</evidence>
<keyword evidence="4" id="KW-1133">Transmembrane helix</keyword>
<dbReference type="EC" id="3.1.3.67" evidence="1"/>
<feature type="compositionally biased region" description="Polar residues" evidence="3">
    <location>
        <begin position="647"/>
        <end position="667"/>
    </location>
</feature>
<dbReference type="GO" id="GO:0046856">
    <property type="term" value="P:phosphatidylinositol dephosphorylation"/>
    <property type="evidence" value="ECO:0007669"/>
    <property type="project" value="TreeGrafter"/>
</dbReference>
<feature type="transmembrane region" description="Helical" evidence="4">
    <location>
        <begin position="24"/>
        <end position="44"/>
    </location>
</feature>
<dbReference type="GO" id="GO:0042995">
    <property type="term" value="C:cell projection"/>
    <property type="evidence" value="ECO:0007669"/>
    <property type="project" value="TreeGrafter"/>
</dbReference>
<dbReference type="PROSITE" id="PS50056">
    <property type="entry name" value="TYR_PHOSPHATASE_2"/>
    <property type="match status" value="1"/>
</dbReference>
<keyword evidence="8" id="KW-1185">Reference proteome</keyword>
<evidence type="ECO:0000256" key="3">
    <source>
        <dbReference type="SAM" id="MobiDB-lite"/>
    </source>
</evidence>
<dbReference type="EMBL" id="MU858057">
    <property type="protein sequence ID" value="KAK4217759.1"/>
    <property type="molecule type" value="Genomic_DNA"/>
</dbReference>
<dbReference type="InterPro" id="IPR051281">
    <property type="entry name" value="Dual-spec_lipid-protein_phosph"/>
</dbReference>
<evidence type="ECO:0000259" key="5">
    <source>
        <dbReference type="PROSITE" id="PS50056"/>
    </source>
</evidence>
<dbReference type="GO" id="GO:0005634">
    <property type="term" value="C:nucleus"/>
    <property type="evidence" value="ECO:0007669"/>
    <property type="project" value="TreeGrafter"/>
</dbReference>
<keyword evidence="2" id="KW-0378">Hydrolase</keyword>
<sequence length="825" mass="90419">MAPPPSADLPLGERLQKLVKTLQFAWFAGHATLLLCIFRYSLSWIRMNYYGGWAKFTYRTSFLAAAFTYGIVVYKTWRARQKTGTRQPAPLMLLADENIQYLLMAVVWLFMPQYPLALLPYGIYSVFHVATYTRANVIPTVIPPQKITAPAGASPSAKPQYSQHPMSEAIGAFVKKYYDASMSIVSGLEILLWIRLLFSAILFQRRSWILLALYTAFLRARFAQSTHVQNSFGQLEARIDNLIGAQGTPPFARQAWDGVKGGARQFHSVTDVNNTMEPVYKTHTMASVLRHIVASNRVKHQDTGLDLCYVTSNLLATSGPSQTYPRLAYRNPLDKLVAFLDAKHGSNWAIWEFRAEGTGYPDEAVYNRIRHYPWPDHHPPPFALVPLIVASMKEWMGGGDLFSSSSESFTGSSPSGSASAVVTKNKKSDRVVVVHCKAGKGRSGTMACAYLIAECGWKAEDALARFTERRMRPGYGSGVSIPSQLRYVGYVDRWAKHGKKPYLDCPIEIVEIHVWGLRHGVKLSVEGYVDEGKKIEVLHTFCHAERIVVEGDAPGDGGVMDLVSDMAGYVMGKGDGDTESVGSTEYEDSESAESGSKRGASHSPVRSDSNKLGKASSLLRKVSKRMPRGLGGGGPPKAKTVAEGEAKSSTSLPVPQQALQSRSSPSISLADDAEPGGRAVIFKPHEPILVPNSDVNIALERRNRVRGSKMLTMVTSVAHVWFNAYFEGNGPENADGRPDESGVFEIEWDALDGIKGSKQRGTRACDRFSVVWRRRGSGSDGKAEEVVSGPGKDGKVPQMKPADWKGDNEEDPGAGLHLGLKVATG</sequence>
<keyword evidence="4" id="KW-0812">Transmembrane</keyword>
<evidence type="ECO:0000313" key="8">
    <source>
        <dbReference type="Proteomes" id="UP001301769"/>
    </source>
</evidence>
<dbReference type="PROSITE" id="PS51181">
    <property type="entry name" value="PPASE_TENSIN"/>
    <property type="match status" value="1"/>
</dbReference>
<dbReference type="Pfam" id="PF00782">
    <property type="entry name" value="DSPc"/>
    <property type="match status" value="1"/>
</dbReference>
<dbReference type="InterPro" id="IPR029021">
    <property type="entry name" value="Prot-tyrosine_phosphatase-like"/>
</dbReference>
<dbReference type="InterPro" id="IPR000387">
    <property type="entry name" value="Tyr_Pase_dom"/>
</dbReference>
<reference evidence="7" key="1">
    <citation type="journal article" date="2023" name="Mol. Phylogenet. Evol.">
        <title>Genome-scale phylogeny and comparative genomics of the fungal order Sordariales.</title>
        <authorList>
            <person name="Hensen N."/>
            <person name="Bonometti L."/>
            <person name="Westerberg I."/>
            <person name="Brannstrom I.O."/>
            <person name="Guillou S."/>
            <person name="Cros-Aarteil S."/>
            <person name="Calhoun S."/>
            <person name="Haridas S."/>
            <person name="Kuo A."/>
            <person name="Mondo S."/>
            <person name="Pangilinan J."/>
            <person name="Riley R."/>
            <person name="LaButti K."/>
            <person name="Andreopoulos B."/>
            <person name="Lipzen A."/>
            <person name="Chen C."/>
            <person name="Yan M."/>
            <person name="Daum C."/>
            <person name="Ng V."/>
            <person name="Clum A."/>
            <person name="Steindorff A."/>
            <person name="Ohm R.A."/>
            <person name="Martin F."/>
            <person name="Silar P."/>
            <person name="Natvig D.O."/>
            <person name="Lalanne C."/>
            <person name="Gautier V."/>
            <person name="Ament-Velasquez S.L."/>
            <person name="Kruys A."/>
            <person name="Hutchinson M.I."/>
            <person name="Powell A.J."/>
            <person name="Barry K."/>
            <person name="Miller A.N."/>
            <person name="Grigoriev I.V."/>
            <person name="Debuchy R."/>
            <person name="Gladieux P."/>
            <person name="Hiltunen Thoren M."/>
            <person name="Johannesson H."/>
        </authorList>
    </citation>
    <scope>NUCLEOTIDE SEQUENCE</scope>
    <source>
        <strain evidence="7">PSN293</strain>
    </source>
</reference>
<dbReference type="SMART" id="SM00404">
    <property type="entry name" value="PTPc_motif"/>
    <property type="match status" value="1"/>
</dbReference>
<proteinExistence type="predicted"/>
<dbReference type="InterPro" id="IPR005344">
    <property type="entry name" value="TMEM33/Pom33"/>
</dbReference>
<dbReference type="GO" id="GO:0005886">
    <property type="term" value="C:plasma membrane"/>
    <property type="evidence" value="ECO:0007669"/>
    <property type="project" value="TreeGrafter"/>
</dbReference>
<dbReference type="GO" id="GO:0004725">
    <property type="term" value="F:protein tyrosine phosphatase activity"/>
    <property type="evidence" value="ECO:0007669"/>
    <property type="project" value="TreeGrafter"/>
</dbReference>
<feature type="transmembrane region" description="Helical" evidence="4">
    <location>
        <begin position="56"/>
        <end position="77"/>
    </location>
</feature>
<evidence type="ECO:0000313" key="7">
    <source>
        <dbReference type="EMBL" id="KAK4217759.1"/>
    </source>
</evidence>
<feature type="domain" description="Tyrosine specific protein phosphatases" evidence="5">
    <location>
        <begin position="421"/>
        <end position="470"/>
    </location>
</feature>
<evidence type="ECO:0000256" key="1">
    <source>
        <dbReference type="ARBA" id="ARBA00013015"/>
    </source>
</evidence>
<dbReference type="PANTHER" id="PTHR12305:SF81">
    <property type="entry name" value="PHOSPHATIDYLINOSITOL 3,4,5-TRISPHOSPHATE 3-PHOSPHATASE AND DUAL-SPECIFICITY PROTEIN PHOSPHATASE PTEN"/>
    <property type="match status" value="1"/>
</dbReference>
<dbReference type="InterPro" id="IPR016130">
    <property type="entry name" value="Tyr_Pase_AS"/>
</dbReference>